<feature type="site" description="Transition state stabilizer" evidence="7">
    <location>
        <position position="138"/>
    </location>
</feature>
<dbReference type="GO" id="GO:0043842">
    <property type="term" value="F:Kdo transferase activity"/>
    <property type="evidence" value="ECO:0007669"/>
    <property type="project" value="UniProtKB-EC"/>
</dbReference>
<comment type="caution">
    <text evidence="9">The sequence shown here is derived from an EMBL/GenBank/DDBJ whole genome shotgun (WGS) entry which is preliminary data.</text>
</comment>
<gene>
    <name evidence="9" type="ORF">ACH5RR_004632</name>
</gene>
<dbReference type="EMBL" id="JBJUIK010000002">
    <property type="protein sequence ID" value="KAL3536171.1"/>
    <property type="molecule type" value="Genomic_DNA"/>
</dbReference>
<dbReference type="InterPro" id="IPR038107">
    <property type="entry name" value="Glycos_transf_N_sf"/>
</dbReference>
<evidence type="ECO:0000256" key="7">
    <source>
        <dbReference type="PIRSR" id="PIRSR639901-2"/>
    </source>
</evidence>
<dbReference type="Proteomes" id="UP001630127">
    <property type="component" value="Unassembled WGS sequence"/>
</dbReference>
<dbReference type="InterPro" id="IPR007507">
    <property type="entry name" value="Glycos_transf_N"/>
</dbReference>
<evidence type="ECO:0000256" key="4">
    <source>
        <dbReference type="ARBA" id="ARBA00031445"/>
    </source>
</evidence>
<comment type="catalytic activity">
    <reaction evidence="5">
        <text>lipid IVA (E. coli) + CMP-3-deoxy-beta-D-manno-octulosonate = alpha-Kdo-(2-&gt;6)-lipid IVA (E. coli) + CMP + H(+)</text>
        <dbReference type="Rhea" id="RHEA:28066"/>
        <dbReference type="ChEBI" id="CHEBI:15378"/>
        <dbReference type="ChEBI" id="CHEBI:58603"/>
        <dbReference type="ChEBI" id="CHEBI:60364"/>
        <dbReference type="ChEBI" id="CHEBI:60377"/>
        <dbReference type="ChEBI" id="CHEBI:85987"/>
        <dbReference type="EC" id="2.4.99.12"/>
    </reaction>
</comment>
<evidence type="ECO:0000256" key="3">
    <source>
        <dbReference type="ARBA" id="ARBA00022679"/>
    </source>
</evidence>
<sequence length="441" mass="49324">MARENGEIVYKIYRALTCGLSPMINLHLRWRKFRGLEHPKRWTERLGFPSLPRPAGPLVWFHAVSLGEGMAAIPVIKCCVTRRPDVTVLMTSTTVSAFEVIKNRLPTNVIYQFAPRDTQAAVEAFLSYWKPNAIMLMESELWPNLIIGAAKNGIALALLNARISAKSFRRWSLPVILPLAAFLLSKFSLIVPLSNTQAIHFQLLRAPPFVINFSGDLKYAIEDTISEGDHNLEELQEQLKHRKVWMASSLHRGEDKIMLRVHKMLKEVYPDLVTIIVPRHPHQGQVIASELQKKGISVAVRSRCDKVSLETEIFVVDTLGELRELYKLTPVAVIGGSFLPGLAGHNISEAATAGCAVLTGHYLGHFDHMVQEMQRLNPSSVLQVSGDMLGEAIIELFGNTKILEARRTAAKQAYHALSSGVIENIWSLVQFHILDKSVPNR</sequence>
<dbReference type="Gene3D" id="3.40.50.11720">
    <property type="entry name" value="3-Deoxy-D-manno-octulosonic-acid transferase, N-terminal domain"/>
    <property type="match status" value="1"/>
</dbReference>
<dbReference type="FunFam" id="3.40.50.11720:FF:000001">
    <property type="entry name" value="3-deoxy-D-manno-octulosonic acid transferase"/>
    <property type="match status" value="1"/>
</dbReference>
<proteinExistence type="inferred from homology"/>
<reference evidence="9 10" key="1">
    <citation type="submission" date="2024-11" db="EMBL/GenBank/DDBJ databases">
        <title>A near-complete genome assembly of Cinchona calisaya.</title>
        <authorList>
            <person name="Lian D.C."/>
            <person name="Zhao X.W."/>
            <person name="Wei L."/>
        </authorList>
    </citation>
    <scope>NUCLEOTIDE SEQUENCE [LARGE SCALE GENOMIC DNA]</scope>
    <source>
        <tissue evidence="9">Nenye</tissue>
    </source>
</reference>
<dbReference type="Pfam" id="PF04413">
    <property type="entry name" value="Glycos_transf_N"/>
    <property type="match status" value="1"/>
</dbReference>
<accession>A0ABD3AYA7</accession>
<comment type="similarity">
    <text evidence="1">Belongs to the glycosyltransferase group 1 family. Glycosyltransferase 30 subfamily.</text>
</comment>
<dbReference type="PANTHER" id="PTHR42755:SF1">
    <property type="entry name" value="3-DEOXY-D-MANNO-OCTULOSONIC ACID TRANSFERASE, MITOCHONDRIAL-RELATED"/>
    <property type="match status" value="1"/>
</dbReference>
<keyword evidence="3" id="KW-0808">Transferase</keyword>
<evidence type="ECO:0000256" key="6">
    <source>
        <dbReference type="PIRSR" id="PIRSR639901-1"/>
    </source>
</evidence>
<dbReference type="AlphaFoldDB" id="A0ABD3AYA7"/>
<dbReference type="InterPro" id="IPR039901">
    <property type="entry name" value="Kdotransferase"/>
</dbReference>
<dbReference type="EC" id="2.4.99.12" evidence="2"/>
<keyword evidence="10" id="KW-1185">Reference proteome</keyword>
<evidence type="ECO:0000256" key="1">
    <source>
        <dbReference type="ARBA" id="ARBA00006380"/>
    </source>
</evidence>
<dbReference type="FunFam" id="3.40.50.2000:FF:000032">
    <property type="entry name" value="3-deoxy-D-manno-octulosonic acid transferase"/>
    <property type="match status" value="1"/>
</dbReference>
<evidence type="ECO:0000313" key="9">
    <source>
        <dbReference type="EMBL" id="KAL3536171.1"/>
    </source>
</evidence>
<dbReference type="PANTHER" id="PTHR42755">
    <property type="entry name" value="3-DEOXY-MANNO-OCTULOSONATE CYTIDYLYLTRANSFERASE"/>
    <property type="match status" value="1"/>
</dbReference>
<evidence type="ECO:0000256" key="2">
    <source>
        <dbReference type="ARBA" id="ARBA00012621"/>
    </source>
</evidence>
<name>A0ABD3AYA7_9GENT</name>
<feature type="domain" description="3-deoxy-D-manno-octulosonic-acid transferase N-terminal" evidence="8">
    <location>
        <begin position="40"/>
        <end position="220"/>
    </location>
</feature>
<dbReference type="Gene3D" id="3.40.50.2000">
    <property type="entry name" value="Glycogen Phosphorylase B"/>
    <property type="match status" value="1"/>
</dbReference>
<feature type="site" description="Transition state stabilizer" evidence="7">
    <location>
        <position position="218"/>
    </location>
</feature>
<protein>
    <recommendedName>
        <fullName evidence="2">lipid IVA 3-deoxy-D-manno-octulosonic acid transferase</fullName>
        <ecNumber evidence="2">2.4.99.12</ecNumber>
    </recommendedName>
    <alternativeName>
        <fullName evidence="4">Lipid IV(A) 3-deoxy-D-manno-octulosonic acid transferase</fullName>
    </alternativeName>
</protein>
<evidence type="ECO:0000256" key="5">
    <source>
        <dbReference type="ARBA" id="ARBA00049183"/>
    </source>
</evidence>
<feature type="active site" description="Proton acceptor" evidence="6">
    <location>
        <position position="68"/>
    </location>
</feature>
<evidence type="ECO:0000259" key="8">
    <source>
        <dbReference type="Pfam" id="PF04413"/>
    </source>
</evidence>
<organism evidence="9 10">
    <name type="scientific">Cinchona calisaya</name>
    <dbReference type="NCBI Taxonomy" id="153742"/>
    <lineage>
        <taxon>Eukaryota</taxon>
        <taxon>Viridiplantae</taxon>
        <taxon>Streptophyta</taxon>
        <taxon>Embryophyta</taxon>
        <taxon>Tracheophyta</taxon>
        <taxon>Spermatophyta</taxon>
        <taxon>Magnoliopsida</taxon>
        <taxon>eudicotyledons</taxon>
        <taxon>Gunneridae</taxon>
        <taxon>Pentapetalae</taxon>
        <taxon>asterids</taxon>
        <taxon>lamiids</taxon>
        <taxon>Gentianales</taxon>
        <taxon>Rubiaceae</taxon>
        <taxon>Cinchonoideae</taxon>
        <taxon>Cinchoneae</taxon>
        <taxon>Cinchona</taxon>
    </lineage>
</organism>
<evidence type="ECO:0000313" key="10">
    <source>
        <dbReference type="Proteomes" id="UP001630127"/>
    </source>
</evidence>